<dbReference type="InterPro" id="IPR001457">
    <property type="entry name" value="NADH_UbQ/plastoQ_OxRdtase_su6"/>
</dbReference>
<feature type="transmembrane region" description="Helical" evidence="2">
    <location>
        <begin position="141"/>
        <end position="162"/>
    </location>
</feature>
<dbReference type="Proteomes" id="UP000652681">
    <property type="component" value="Unassembled WGS sequence"/>
</dbReference>
<keyword evidence="2" id="KW-0874">Quinone</keyword>
<dbReference type="PANTHER" id="PTHR33269:SF17">
    <property type="entry name" value="NADH-UBIQUINONE OXIDOREDUCTASE CHAIN 6"/>
    <property type="match status" value="1"/>
</dbReference>
<evidence type="ECO:0000256" key="1">
    <source>
        <dbReference type="ARBA" id="ARBA00005698"/>
    </source>
</evidence>
<protein>
    <recommendedName>
        <fullName evidence="2">NADH-quinone oxidoreductase subunit J</fullName>
        <ecNumber evidence="2">7.1.1.-</ecNumber>
    </recommendedName>
</protein>
<evidence type="ECO:0000313" key="3">
    <source>
        <dbReference type="EMBL" id="MBC9811684.1"/>
    </source>
</evidence>
<proteinExistence type="inferred from homology"/>
<comment type="function">
    <text evidence="2">NDH-1 shuttles electrons from NADH, via FMN and iron-sulfur (Fe-S) centers, to quinones in the respiratory chain. Couples the redox reaction to proton translocation (for every two electrons transferred, four hydrogen ions are translocated across the cytoplasmic membrane), and thus conserves the redox energy in a proton gradient.</text>
</comment>
<feature type="transmembrane region" description="Helical" evidence="2">
    <location>
        <begin position="89"/>
        <end position="110"/>
    </location>
</feature>
<feature type="transmembrane region" description="Helical" evidence="2">
    <location>
        <begin position="6"/>
        <end position="24"/>
    </location>
</feature>
<keyword evidence="4" id="KW-1185">Reference proteome</keyword>
<evidence type="ECO:0000256" key="2">
    <source>
        <dbReference type="RuleBase" id="RU004429"/>
    </source>
</evidence>
<dbReference type="GO" id="GO:0005886">
    <property type="term" value="C:plasma membrane"/>
    <property type="evidence" value="ECO:0007669"/>
    <property type="project" value="UniProtKB-SubCell"/>
</dbReference>
<sequence length="171" mass="18352">MSSIEIIALALGALTIASALMVVLSMHPVRSVLYLILTFFLISANYVLLNAQFLAIVNIVVYAGAIMVLFLFVLMLLNLSKDNEPRASNIMKLAASLAAGALVIVLVAALKDAIYLPVVENVQGNSQGLVENLGQLLFTKYVLPFETSSVLFIAAMVGAVLLSKKEKQIID</sequence>
<comment type="caution">
    <text evidence="3">The sequence shown here is derived from an EMBL/GenBank/DDBJ whole genome shotgun (WGS) entry which is preliminary data.</text>
</comment>
<keyword evidence="2" id="KW-0520">NAD</keyword>
<dbReference type="Gene3D" id="1.20.120.1200">
    <property type="entry name" value="NADH-ubiquinone/plastoquinone oxidoreductase chain 6, subunit NuoJ"/>
    <property type="match status" value="1"/>
</dbReference>
<keyword evidence="2" id="KW-0812">Transmembrane</keyword>
<gene>
    <name evidence="3" type="ORF">H9Y05_04265</name>
</gene>
<dbReference type="Pfam" id="PF00499">
    <property type="entry name" value="Oxidored_q3"/>
    <property type="match status" value="1"/>
</dbReference>
<dbReference type="RefSeq" id="WP_163490876.1">
    <property type="nucleotide sequence ID" value="NZ_JACVEL010000002.1"/>
</dbReference>
<feature type="transmembrane region" description="Helical" evidence="2">
    <location>
        <begin position="55"/>
        <end position="77"/>
    </location>
</feature>
<dbReference type="GO" id="GO:0008137">
    <property type="term" value="F:NADH dehydrogenase (ubiquinone) activity"/>
    <property type="evidence" value="ECO:0007669"/>
    <property type="project" value="UniProtKB-UniRule"/>
</dbReference>
<dbReference type="GO" id="GO:0048038">
    <property type="term" value="F:quinone binding"/>
    <property type="evidence" value="ECO:0007669"/>
    <property type="project" value="UniProtKB-UniRule"/>
</dbReference>
<name>A0A8J6PHM3_9FLAO</name>
<keyword evidence="2" id="KW-1133">Transmembrane helix</keyword>
<evidence type="ECO:0000313" key="4">
    <source>
        <dbReference type="Proteomes" id="UP000652681"/>
    </source>
</evidence>
<keyword evidence="2" id="KW-1003">Cell membrane</keyword>
<comment type="catalytic activity">
    <reaction evidence="2">
        <text>a quinone + NADH + 5 H(+)(in) = a quinol + NAD(+) + 4 H(+)(out)</text>
        <dbReference type="Rhea" id="RHEA:57888"/>
        <dbReference type="ChEBI" id="CHEBI:15378"/>
        <dbReference type="ChEBI" id="CHEBI:24646"/>
        <dbReference type="ChEBI" id="CHEBI:57540"/>
        <dbReference type="ChEBI" id="CHEBI:57945"/>
        <dbReference type="ChEBI" id="CHEBI:132124"/>
    </reaction>
</comment>
<dbReference type="EMBL" id="JACVEL010000002">
    <property type="protein sequence ID" value="MBC9811684.1"/>
    <property type="molecule type" value="Genomic_DNA"/>
</dbReference>
<reference evidence="3" key="1">
    <citation type="submission" date="2020-09" db="EMBL/GenBank/DDBJ databases">
        <title>Taishania pollutisoli gen. nov., sp. nov., Isolated from Tetrabromobisphenol A-Contaminated Soil.</title>
        <authorList>
            <person name="Chen Q."/>
        </authorList>
    </citation>
    <scope>NUCLEOTIDE SEQUENCE</scope>
    <source>
        <strain evidence="3">CZZ-1</strain>
    </source>
</reference>
<keyword evidence="2" id="KW-0472">Membrane</keyword>
<comment type="subcellular location">
    <subcellularLocation>
        <location evidence="2">Cell membrane</location>
        <topology evidence="2">Multi-pass membrane protein</topology>
    </subcellularLocation>
</comment>
<dbReference type="InterPro" id="IPR042106">
    <property type="entry name" value="Nuo/plastoQ_OxRdtase_6_NuoJ"/>
</dbReference>
<organism evidence="3 4">
    <name type="scientific">Taishania pollutisoli</name>
    <dbReference type="NCBI Taxonomy" id="2766479"/>
    <lineage>
        <taxon>Bacteria</taxon>
        <taxon>Pseudomonadati</taxon>
        <taxon>Bacteroidota</taxon>
        <taxon>Flavobacteriia</taxon>
        <taxon>Flavobacteriales</taxon>
        <taxon>Crocinitomicaceae</taxon>
        <taxon>Taishania</taxon>
    </lineage>
</organism>
<accession>A0A8J6PHM3</accession>
<dbReference type="AlphaFoldDB" id="A0A8J6PHM3"/>
<feature type="transmembrane region" description="Helical" evidence="2">
    <location>
        <begin position="31"/>
        <end position="49"/>
    </location>
</feature>
<dbReference type="EC" id="7.1.1.-" evidence="2"/>
<comment type="similarity">
    <text evidence="1 2">Belongs to the complex I subunit 6 family.</text>
</comment>
<dbReference type="PANTHER" id="PTHR33269">
    <property type="entry name" value="NADH-UBIQUINONE OXIDOREDUCTASE CHAIN 6"/>
    <property type="match status" value="1"/>
</dbReference>